<evidence type="ECO:0000313" key="14">
    <source>
        <dbReference type="EMBL" id="MBU3819721.1"/>
    </source>
</evidence>
<comment type="similarity">
    <text evidence="7">Belongs to the methyl-accepting chemotaxis (MCP) protein family.</text>
</comment>
<feature type="transmembrane region" description="Helical" evidence="11">
    <location>
        <begin position="23"/>
        <end position="44"/>
    </location>
</feature>
<dbReference type="InterPro" id="IPR003660">
    <property type="entry name" value="HAMP_dom"/>
</dbReference>
<dbReference type="GO" id="GO:0005886">
    <property type="term" value="C:plasma membrane"/>
    <property type="evidence" value="ECO:0007669"/>
    <property type="project" value="UniProtKB-SubCell"/>
</dbReference>
<keyword evidence="4 11" id="KW-0812">Transmembrane</keyword>
<evidence type="ECO:0000256" key="4">
    <source>
        <dbReference type="ARBA" id="ARBA00022692"/>
    </source>
</evidence>
<comment type="caution">
    <text evidence="14">The sequence shown here is derived from an EMBL/GenBank/DDBJ whole genome shotgun (WGS) entry which is preliminary data.</text>
</comment>
<dbReference type="SMART" id="SM00283">
    <property type="entry name" value="MA"/>
    <property type="match status" value="1"/>
</dbReference>
<dbReference type="PROSITE" id="PS50885">
    <property type="entry name" value="HAMP"/>
    <property type="match status" value="1"/>
</dbReference>
<evidence type="ECO:0000256" key="3">
    <source>
        <dbReference type="ARBA" id="ARBA00022500"/>
    </source>
</evidence>
<dbReference type="Gene3D" id="6.10.340.10">
    <property type="match status" value="1"/>
</dbReference>
<dbReference type="SUPFAM" id="SSF103190">
    <property type="entry name" value="Sensory domain-like"/>
    <property type="match status" value="1"/>
</dbReference>
<dbReference type="PANTHER" id="PTHR43531:SF11">
    <property type="entry name" value="METHYL-ACCEPTING CHEMOTAXIS PROTEIN 3"/>
    <property type="match status" value="1"/>
</dbReference>
<keyword evidence="3" id="KW-0145">Chemotaxis</keyword>
<dbReference type="GO" id="GO:0007165">
    <property type="term" value="P:signal transduction"/>
    <property type="evidence" value="ECO:0007669"/>
    <property type="project" value="UniProtKB-KW"/>
</dbReference>
<evidence type="ECO:0000256" key="2">
    <source>
        <dbReference type="ARBA" id="ARBA00022475"/>
    </source>
</evidence>
<evidence type="ECO:0000256" key="5">
    <source>
        <dbReference type="ARBA" id="ARBA00022989"/>
    </source>
</evidence>
<dbReference type="SUPFAM" id="SSF58104">
    <property type="entry name" value="Methyl-accepting chemotaxis protein (MCP) signaling domain"/>
    <property type="match status" value="1"/>
</dbReference>
<dbReference type="PANTHER" id="PTHR43531">
    <property type="entry name" value="PROTEIN ICFG"/>
    <property type="match status" value="1"/>
</dbReference>
<evidence type="ECO:0000256" key="1">
    <source>
        <dbReference type="ARBA" id="ARBA00004651"/>
    </source>
</evidence>
<evidence type="ECO:0000259" key="13">
    <source>
        <dbReference type="PROSITE" id="PS50885"/>
    </source>
</evidence>
<feature type="domain" description="HAMP" evidence="13">
    <location>
        <begin position="331"/>
        <end position="383"/>
    </location>
</feature>
<dbReference type="CDD" id="cd06225">
    <property type="entry name" value="HAMP"/>
    <property type="match status" value="1"/>
</dbReference>
<dbReference type="PROSITE" id="PS50111">
    <property type="entry name" value="CHEMOTAXIS_TRANSDUC_2"/>
    <property type="match status" value="1"/>
</dbReference>
<accession>A0A9E2KJZ6</accession>
<dbReference type="Pfam" id="PF00672">
    <property type="entry name" value="HAMP"/>
    <property type="match status" value="1"/>
</dbReference>
<feature type="transmembrane region" description="Helical" evidence="11">
    <location>
        <begin position="306"/>
        <end position="331"/>
    </location>
</feature>
<evidence type="ECO:0000313" key="15">
    <source>
        <dbReference type="Proteomes" id="UP000824178"/>
    </source>
</evidence>
<dbReference type="Gene3D" id="3.30.450.20">
    <property type="entry name" value="PAS domain"/>
    <property type="match status" value="1"/>
</dbReference>
<feature type="coiled-coil region" evidence="9">
    <location>
        <begin position="486"/>
        <end position="513"/>
    </location>
</feature>
<dbReference type="InterPro" id="IPR004089">
    <property type="entry name" value="MCPsignal_dom"/>
</dbReference>
<dbReference type="Pfam" id="PF00015">
    <property type="entry name" value="MCPsignal"/>
    <property type="match status" value="1"/>
</dbReference>
<evidence type="ECO:0000256" key="6">
    <source>
        <dbReference type="ARBA" id="ARBA00023136"/>
    </source>
</evidence>
<dbReference type="EMBL" id="JAHLFH010000107">
    <property type="protein sequence ID" value="MBU3819721.1"/>
    <property type="molecule type" value="Genomic_DNA"/>
</dbReference>
<reference evidence="14" key="2">
    <citation type="submission" date="2021-04" db="EMBL/GenBank/DDBJ databases">
        <authorList>
            <person name="Gilroy R."/>
        </authorList>
    </citation>
    <scope>NUCLEOTIDE SEQUENCE</scope>
    <source>
        <strain evidence="14">742</strain>
    </source>
</reference>
<dbReference type="GO" id="GO:0004888">
    <property type="term" value="F:transmembrane signaling receptor activity"/>
    <property type="evidence" value="ECO:0007669"/>
    <property type="project" value="TreeGrafter"/>
</dbReference>
<dbReference type="CDD" id="cd12912">
    <property type="entry name" value="PDC2_MCP_like"/>
    <property type="match status" value="1"/>
</dbReference>
<evidence type="ECO:0000256" key="8">
    <source>
        <dbReference type="PROSITE-ProRule" id="PRU00284"/>
    </source>
</evidence>
<evidence type="ECO:0000259" key="12">
    <source>
        <dbReference type="PROSITE" id="PS50111"/>
    </source>
</evidence>
<keyword evidence="9" id="KW-0175">Coiled coil</keyword>
<proteinExistence type="inferred from homology"/>
<dbReference type="AlphaFoldDB" id="A0A9E2KJZ6"/>
<dbReference type="InterPro" id="IPR033479">
    <property type="entry name" value="dCache_1"/>
</dbReference>
<dbReference type="InterPro" id="IPR051310">
    <property type="entry name" value="MCP_chemotaxis"/>
</dbReference>
<feature type="domain" description="Methyl-accepting transducer" evidence="12">
    <location>
        <begin position="436"/>
        <end position="665"/>
    </location>
</feature>
<keyword evidence="6 11" id="KW-0472">Membrane</keyword>
<keyword evidence="5 11" id="KW-1133">Transmembrane helix</keyword>
<evidence type="ECO:0000256" key="10">
    <source>
        <dbReference type="SAM" id="MobiDB-lite"/>
    </source>
</evidence>
<dbReference type="Gene3D" id="1.10.287.950">
    <property type="entry name" value="Methyl-accepting chemotaxis protein"/>
    <property type="match status" value="1"/>
</dbReference>
<dbReference type="Pfam" id="PF02743">
    <property type="entry name" value="dCache_1"/>
    <property type="match status" value="1"/>
</dbReference>
<feature type="region of interest" description="Disordered" evidence="10">
    <location>
        <begin position="699"/>
        <end position="724"/>
    </location>
</feature>
<gene>
    <name evidence="14" type="ORF">H9864_05055</name>
</gene>
<dbReference type="SMART" id="SM00304">
    <property type="entry name" value="HAMP"/>
    <property type="match status" value="2"/>
</dbReference>
<feature type="compositionally biased region" description="Low complexity" evidence="10">
    <location>
        <begin position="699"/>
        <end position="710"/>
    </location>
</feature>
<dbReference type="GO" id="GO:0006935">
    <property type="term" value="P:chemotaxis"/>
    <property type="evidence" value="ECO:0007669"/>
    <property type="project" value="UniProtKB-KW"/>
</dbReference>
<dbReference type="Proteomes" id="UP000824178">
    <property type="component" value="Unassembled WGS sequence"/>
</dbReference>
<name>A0A9E2KJZ6_9FIRM</name>
<organism evidence="14 15">
    <name type="scientific">Candidatus Faecalibacterium intestinavium</name>
    <dbReference type="NCBI Taxonomy" id="2838580"/>
    <lineage>
        <taxon>Bacteria</taxon>
        <taxon>Bacillati</taxon>
        <taxon>Bacillota</taxon>
        <taxon>Clostridia</taxon>
        <taxon>Eubacteriales</taxon>
        <taxon>Oscillospiraceae</taxon>
        <taxon>Faecalibacterium</taxon>
    </lineage>
</organism>
<protein>
    <submittedName>
        <fullName evidence="14">HAMP domain-containing protein</fullName>
    </submittedName>
</protein>
<sequence length="724" mass="77515">MKKKEKQPAAGAKRVQFGIAPKLLLGILVPEGILLVIISIFLAMQSSQTVNTVMSAELDAEAARAASEVDSFFDIYYGIADCLAATQIVRDTTTASAEGGIAGNSLYGSLYETLQMIRSDNADNVDCVWVANLTTGELLQSDGVFFRSGEIDFSSRNWYQRVMEQQDTITSETYLNANGNAQTVTVASPVYANGSIQGIVGVDINITYLSKLLSQITVGQSGYITLYDFNHTIIYHPDSSAMGVNASDANYSENILKCILNDEDSEAMLYTRGGNEYYGSTALAETPGFVVVGVMPVSEFTSHTSALLRILIIGMVILGVLLTLICVFIALSITRPLKELEVVVDRLANGELDVNVVVHGRDEVALLSSNTARIVERLKKYILYIDEVADVMHQIGRGNLAFTLQQDYVGEFAKVKEAMLSIRSTLTEIISSISQSADQVNAGAEQIASGAQAMAQGATEQAASVEELSSMVQHLSAQATAEADTAMEARKTLEEIKVEIDRSNDQMAQMRTAMDDISVQSTAIRSIIKTIDDIAFQTNILALNAAVEAARAGSAGKGFAVVADEVRSLAGKSAEAAQKTNELIENSVHAVQNGEELTKLTADSLALVAEKSRQVVITIENVVNAYHEQAGELADIAKGVDQISEVVQTNSATAEESAAASEELSGQANVMHQQVALFHLDEGWKDEPVSAVPAMAAAAPAPAPMDSSMDLSISADDPDGKWKY</sequence>
<keyword evidence="2" id="KW-1003">Cell membrane</keyword>
<keyword evidence="8" id="KW-0807">Transducer</keyword>
<reference evidence="14" key="1">
    <citation type="journal article" date="2021" name="PeerJ">
        <title>Extensive microbial diversity within the chicken gut microbiome revealed by metagenomics and culture.</title>
        <authorList>
            <person name="Gilroy R."/>
            <person name="Ravi A."/>
            <person name="Getino M."/>
            <person name="Pursley I."/>
            <person name="Horton D.L."/>
            <person name="Alikhan N.F."/>
            <person name="Baker D."/>
            <person name="Gharbi K."/>
            <person name="Hall N."/>
            <person name="Watson M."/>
            <person name="Adriaenssens E.M."/>
            <person name="Foster-Nyarko E."/>
            <person name="Jarju S."/>
            <person name="Secka A."/>
            <person name="Antonio M."/>
            <person name="Oren A."/>
            <person name="Chaudhuri R.R."/>
            <person name="La Ragione R."/>
            <person name="Hildebrand F."/>
            <person name="Pallen M.J."/>
        </authorList>
    </citation>
    <scope>NUCLEOTIDE SEQUENCE</scope>
    <source>
        <strain evidence="14">742</strain>
    </source>
</reference>
<evidence type="ECO:0000256" key="7">
    <source>
        <dbReference type="ARBA" id="ARBA00029447"/>
    </source>
</evidence>
<evidence type="ECO:0000256" key="11">
    <source>
        <dbReference type="SAM" id="Phobius"/>
    </source>
</evidence>
<evidence type="ECO:0000256" key="9">
    <source>
        <dbReference type="SAM" id="Coils"/>
    </source>
</evidence>
<dbReference type="InterPro" id="IPR029151">
    <property type="entry name" value="Sensor-like_sf"/>
</dbReference>
<comment type="subcellular location">
    <subcellularLocation>
        <location evidence="1">Cell membrane</location>
        <topology evidence="1">Multi-pass membrane protein</topology>
    </subcellularLocation>
</comment>